<keyword evidence="2" id="KW-1185">Reference proteome</keyword>
<dbReference type="Gene3D" id="3.40.190.10">
    <property type="entry name" value="Periplasmic binding protein-like II"/>
    <property type="match status" value="1"/>
</dbReference>
<dbReference type="AlphaFoldDB" id="A0A919NQB7"/>
<dbReference type="EMBL" id="BOMY01000038">
    <property type="protein sequence ID" value="GIF23146.1"/>
    <property type="molecule type" value="Genomic_DNA"/>
</dbReference>
<gene>
    <name evidence="1" type="ORF">Ate02nite_58760</name>
</gene>
<evidence type="ECO:0000313" key="1">
    <source>
        <dbReference type="EMBL" id="GIF23146.1"/>
    </source>
</evidence>
<reference evidence="1" key="1">
    <citation type="submission" date="2021-01" db="EMBL/GenBank/DDBJ databases">
        <title>Whole genome shotgun sequence of Actinoplanes tereljensis NBRC 105297.</title>
        <authorList>
            <person name="Komaki H."/>
            <person name="Tamura T."/>
        </authorList>
    </citation>
    <scope>NUCLEOTIDE SEQUENCE</scope>
    <source>
        <strain evidence="1">NBRC 105297</strain>
    </source>
</reference>
<sequence>MTVEGISRRGLLGGVAAVAIAGAAGCGADDRAEQLGTTGADQLRRALPQYRPGQSIKPDIPGVAGTHGAASDPAFLQYPADPVATVSGPPGSGGTYSTRTPLWGAIPPSNGNSYYDAVNAALGATLTMQPADGNSYVETLPPLFASDRLPDWTQIPSWANQKLNMGSAVERFADLTPYLAGDKIAKYPNLAAIPTAAWQAGVWNGKLYGIPSYSSPNNFPGYLFYRRDLVDARVRSADDLLSLGRELTDAKAGRWAFDDLWPFLLFPFRVVSTWNADPSGKLLHQYELPEMTEALSFAAKLAQAGYVHPDALAGNTGNGQQRFWAGKVAISAGGTGAMDGDDAKGGTAANPGYDRQLFDVFDATGGTPLIQLGPGSGWFSYLNRNLSAAQVQECLAIANFLAAPYGSKEFLLVNFGASGLDHTISAGNPVLTERGAKDVATSFQFLASGPQVTLVKNGFTQVAKDYAAWQARAVKCAVKPMFFAMNVTEPAQYASIGQQVDDTMKDVRTGRQPISAFTDAVNAWRKQGGDEMRKFYEGIRDKNGTGQ</sequence>
<dbReference type="PROSITE" id="PS51318">
    <property type="entry name" value="TAT"/>
    <property type="match status" value="1"/>
</dbReference>
<dbReference type="SUPFAM" id="SSF53850">
    <property type="entry name" value="Periplasmic binding protein-like II"/>
    <property type="match status" value="1"/>
</dbReference>
<organism evidence="1 2">
    <name type="scientific">Paractinoplanes tereljensis</name>
    <dbReference type="NCBI Taxonomy" id="571912"/>
    <lineage>
        <taxon>Bacteria</taxon>
        <taxon>Bacillati</taxon>
        <taxon>Actinomycetota</taxon>
        <taxon>Actinomycetes</taxon>
        <taxon>Micromonosporales</taxon>
        <taxon>Micromonosporaceae</taxon>
        <taxon>Paractinoplanes</taxon>
    </lineage>
</organism>
<dbReference type="Proteomes" id="UP000623608">
    <property type="component" value="Unassembled WGS sequence"/>
</dbReference>
<name>A0A919NQB7_9ACTN</name>
<dbReference type="RefSeq" id="WP_203811049.1">
    <property type="nucleotide sequence ID" value="NZ_BOMY01000038.1"/>
</dbReference>
<evidence type="ECO:0000313" key="2">
    <source>
        <dbReference type="Proteomes" id="UP000623608"/>
    </source>
</evidence>
<dbReference type="InterPro" id="IPR006311">
    <property type="entry name" value="TAT_signal"/>
</dbReference>
<comment type="caution">
    <text evidence="1">The sequence shown here is derived from an EMBL/GenBank/DDBJ whole genome shotgun (WGS) entry which is preliminary data.</text>
</comment>
<proteinExistence type="predicted"/>
<protein>
    <submittedName>
        <fullName evidence="1">Lipoprotein</fullName>
    </submittedName>
</protein>
<keyword evidence="1" id="KW-0449">Lipoprotein</keyword>
<accession>A0A919NQB7</accession>